<comment type="caution">
    <text evidence="1">The sequence shown here is derived from an EMBL/GenBank/DDBJ whole genome shotgun (WGS) entry which is preliminary data.</text>
</comment>
<dbReference type="AlphaFoldDB" id="A0A5C7A4V1"/>
<dbReference type="RefSeq" id="WP_147222885.1">
    <property type="nucleotide sequence ID" value="NZ_CAJGYY010000001.1"/>
</dbReference>
<dbReference type="EMBL" id="VORZ01000001">
    <property type="protein sequence ID" value="TXD98431.1"/>
    <property type="molecule type" value="Genomic_DNA"/>
</dbReference>
<accession>A0A5C7A4V1</accession>
<name>A0A5C7A4V1_9GAMM</name>
<dbReference type="OrthoDB" id="6656473at2"/>
<protein>
    <submittedName>
        <fullName evidence="1">Uncharacterized protein</fullName>
    </submittedName>
</protein>
<reference evidence="1 2" key="1">
    <citation type="submission" date="2019-08" db="EMBL/GenBank/DDBJ databases">
        <title>Genome sequence of Psychrobacter frigidicola ACAM304 (type strain).</title>
        <authorList>
            <person name="Bowman J.P."/>
        </authorList>
    </citation>
    <scope>NUCLEOTIDE SEQUENCE [LARGE SCALE GENOMIC DNA]</scope>
    <source>
        <strain evidence="1 2">ACAM 304</strain>
    </source>
</reference>
<evidence type="ECO:0000313" key="2">
    <source>
        <dbReference type="Proteomes" id="UP000321903"/>
    </source>
</evidence>
<dbReference type="Proteomes" id="UP000321903">
    <property type="component" value="Unassembled WGS sequence"/>
</dbReference>
<organism evidence="1 2">
    <name type="scientific">Psychrobacter frigidicola</name>
    <dbReference type="NCBI Taxonomy" id="45611"/>
    <lineage>
        <taxon>Bacteria</taxon>
        <taxon>Pseudomonadati</taxon>
        <taxon>Pseudomonadota</taxon>
        <taxon>Gammaproteobacteria</taxon>
        <taxon>Moraxellales</taxon>
        <taxon>Moraxellaceae</taxon>
        <taxon>Psychrobacter</taxon>
    </lineage>
</organism>
<evidence type="ECO:0000313" key="1">
    <source>
        <dbReference type="EMBL" id="TXD98431.1"/>
    </source>
</evidence>
<keyword evidence="2" id="KW-1185">Reference proteome</keyword>
<sequence>MSDLLADDSTNDNNPALSDLAIYSEAAAAFASLPTVIQEALTQKKRIVCIANNPSVDTTSLDALLQPTDMLVLFNHFIHADYFANHPLISKLPKLLFFRQIGDSNLHFGLPPRNNNVTAINEMSKQAPLGILLSNQPYQFPRPSEDASAHHDPVTASRVLALPDTLNDLLHDDNHCRVLSEHHPVVGDYPHFADIHSSAPSSGFLLYRLLLAARVHVQHLQESAMPLQVLMIGFNDEDKTAHFWPGHNWTFERQEMAKAPYGVQIIRQY</sequence>
<gene>
    <name evidence="1" type="ORF">ES754_05825</name>
</gene>
<proteinExistence type="predicted"/>